<feature type="active site" description="Charge relay system" evidence="5">
    <location>
        <position position="252"/>
    </location>
</feature>
<proteinExistence type="inferred from homology"/>
<keyword evidence="8" id="KW-0732">Signal</keyword>
<dbReference type="PRINTS" id="PR00723">
    <property type="entry name" value="SUBTILISIN"/>
</dbReference>
<keyword evidence="4 5" id="KW-0720">Serine protease</keyword>
<name>A0ABQ2MD17_9ACTN</name>
<dbReference type="PANTHER" id="PTHR43806">
    <property type="entry name" value="PEPTIDASE S8"/>
    <property type="match status" value="1"/>
</dbReference>
<evidence type="ECO:0000313" key="11">
    <source>
        <dbReference type="Proteomes" id="UP000656881"/>
    </source>
</evidence>
<sequence>MAHLRSSRTSRSRRLALALPLGVVLAAAVGFAPGVATAAPLDAPGSTTARAADTAAAAKLAYVVNTRTDAKTIAAVKKAIAKADGTVVVTYKKIGVIVAHSANPDFGKQLRAVRGVHSAGATRTSPLTPAATTQEGAPTFLSKAQQRAAKEQASKEQGKSLPQGAASGKGAAPAQEPLEADQWDLRSIGADKAAKINPGSKKVTVGVIDTGVDDTHPDLAPNFSAKQSASCVGGKADTSAGAWRPAKPDHYHGTHVAGEIAAARNNVGVAGVAPGVQVAGIKVADPVSELFFPESVVCAFVFAADNGIEITNNSYYVDPWLYNCKDDPDQRAILDAVNRAQLYAQKKGTLNLASAGNSNHDLDADEIVDTSSPDDSTPVTRTIDPHKCLDVPAQLPGVVTVSATGVYNAKSYYSTYGNGVVDIAAPGGDRRYQLPTDTPSKDGGILSTMPGGQYAWLQGTSMASPHAAGVAALLKSTHPKAGPAELQRLLKRQADNPGCPTKPYDPDGDGKVDAVCKGDKNRNGFYGHGIVDALDAVKK</sequence>
<keyword evidence="11" id="KW-1185">Reference proteome</keyword>
<evidence type="ECO:0000313" key="10">
    <source>
        <dbReference type="EMBL" id="GGO49725.1"/>
    </source>
</evidence>
<dbReference type="Proteomes" id="UP000656881">
    <property type="component" value="Unassembled WGS sequence"/>
</dbReference>
<dbReference type="InterPro" id="IPR015500">
    <property type="entry name" value="Peptidase_S8_subtilisin-rel"/>
</dbReference>
<dbReference type="PANTHER" id="PTHR43806:SF11">
    <property type="entry name" value="CEREVISIN-RELATED"/>
    <property type="match status" value="1"/>
</dbReference>
<evidence type="ECO:0000259" key="9">
    <source>
        <dbReference type="Pfam" id="PF00082"/>
    </source>
</evidence>
<dbReference type="InterPro" id="IPR050131">
    <property type="entry name" value="Peptidase_S8_subtilisin-like"/>
</dbReference>
<protein>
    <submittedName>
        <fullName evidence="10">Peptidase S8</fullName>
    </submittedName>
</protein>
<feature type="domain" description="Peptidase S8/S53" evidence="9">
    <location>
        <begin position="201"/>
        <end position="529"/>
    </location>
</feature>
<feature type="chain" id="PRO_5047045282" evidence="8">
    <location>
        <begin position="39"/>
        <end position="539"/>
    </location>
</feature>
<reference evidence="11" key="1">
    <citation type="journal article" date="2019" name="Int. J. Syst. Evol. Microbiol.">
        <title>The Global Catalogue of Microorganisms (GCM) 10K type strain sequencing project: providing services to taxonomists for standard genome sequencing and annotation.</title>
        <authorList>
            <consortium name="The Broad Institute Genomics Platform"/>
            <consortium name="The Broad Institute Genome Sequencing Center for Infectious Disease"/>
            <person name="Wu L."/>
            <person name="Ma J."/>
        </authorList>
    </citation>
    <scope>NUCLEOTIDE SEQUENCE [LARGE SCALE GENOMIC DNA]</scope>
    <source>
        <strain evidence="11">CGMCC 4.7349</strain>
    </source>
</reference>
<dbReference type="SUPFAM" id="SSF52743">
    <property type="entry name" value="Subtilisin-like"/>
    <property type="match status" value="1"/>
</dbReference>
<dbReference type="RefSeq" id="WP_164326095.1">
    <property type="nucleotide sequence ID" value="NZ_BMNG01000011.1"/>
</dbReference>
<accession>A0ABQ2MD17</accession>
<dbReference type="InterPro" id="IPR023828">
    <property type="entry name" value="Peptidase_S8_Ser-AS"/>
</dbReference>
<dbReference type="Gene3D" id="3.40.50.200">
    <property type="entry name" value="Peptidase S8/S53 domain"/>
    <property type="match status" value="1"/>
</dbReference>
<evidence type="ECO:0000256" key="8">
    <source>
        <dbReference type="SAM" id="SignalP"/>
    </source>
</evidence>
<keyword evidence="2 5" id="KW-0645">Protease</keyword>
<dbReference type="InterPro" id="IPR006311">
    <property type="entry name" value="TAT_signal"/>
</dbReference>
<feature type="region of interest" description="Disordered" evidence="7">
    <location>
        <begin position="117"/>
        <end position="176"/>
    </location>
</feature>
<evidence type="ECO:0000256" key="6">
    <source>
        <dbReference type="RuleBase" id="RU003355"/>
    </source>
</evidence>
<evidence type="ECO:0000256" key="4">
    <source>
        <dbReference type="ARBA" id="ARBA00022825"/>
    </source>
</evidence>
<evidence type="ECO:0000256" key="7">
    <source>
        <dbReference type="SAM" id="MobiDB-lite"/>
    </source>
</evidence>
<dbReference type="PROSITE" id="PS00137">
    <property type="entry name" value="SUBTILASE_HIS"/>
    <property type="match status" value="1"/>
</dbReference>
<keyword evidence="3 5" id="KW-0378">Hydrolase</keyword>
<comment type="similarity">
    <text evidence="1 5 6">Belongs to the peptidase S8 family.</text>
</comment>
<dbReference type="PROSITE" id="PS00138">
    <property type="entry name" value="SUBTILASE_SER"/>
    <property type="match status" value="1"/>
</dbReference>
<feature type="signal peptide" evidence="8">
    <location>
        <begin position="1"/>
        <end position="38"/>
    </location>
</feature>
<feature type="active site" description="Charge relay system" evidence="5">
    <location>
        <position position="209"/>
    </location>
</feature>
<evidence type="ECO:0000256" key="1">
    <source>
        <dbReference type="ARBA" id="ARBA00011073"/>
    </source>
</evidence>
<comment type="caution">
    <text evidence="10">The sequence shown here is derived from an EMBL/GenBank/DDBJ whole genome shotgun (WGS) entry which is preliminary data.</text>
</comment>
<dbReference type="EMBL" id="BMNG01000011">
    <property type="protein sequence ID" value="GGO49725.1"/>
    <property type="molecule type" value="Genomic_DNA"/>
</dbReference>
<feature type="active site" description="Charge relay system" evidence="5">
    <location>
        <position position="461"/>
    </location>
</feature>
<dbReference type="PROSITE" id="PS51892">
    <property type="entry name" value="SUBTILASE"/>
    <property type="match status" value="1"/>
</dbReference>
<dbReference type="Pfam" id="PF00082">
    <property type="entry name" value="Peptidase_S8"/>
    <property type="match status" value="1"/>
</dbReference>
<gene>
    <name evidence="10" type="ORF">GCM10012286_48340</name>
</gene>
<evidence type="ECO:0000256" key="5">
    <source>
        <dbReference type="PROSITE-ProRule" id="PRU01240"/>
    </source>
</evidence>
<evidence type="ECO:0000256" key="2">
    <source>
        <dbReference type="ARBA" id="ARBA00022670"/>
    </source>
</evidence>
<feature type="compositionally biased region" description="Basic and acidic residues" evidence="7">
    <location>
        <begin position="148"/>
        <end position="158"/>
    </location>
</feature>
<dbReference type="InterPro" id="IPR036852">
    <property type="entry name" value="Peptidase_S8/S53_dom_sf"/>
</dbReference>
<evidence type="ECO:0000256" key="3">
    <source>
        <dbReference type="ARBA" id="ARBA00022801"/>
    </source>
</evidence>
<dbReference type="InterPro" id="IPR023827">
    <property type="entry name" value="Peptidase_S8_Asp-AS"/>
</dbReference>
<feature type="compositionally biased region" description="Polar residues" evidence="7">
    <location>
        <begin position="121"/>
        <end position="136"/>
    </location>
</feature>
<dbReference type="InterPro" id="IPR000209">
    <property type="entry name" value="Peptidase_S8/S53_dom"/>
</dbReference>
<organism evidence="10 11">
    <name type="scientific">Streptomyces lasiicapitis</name>
    <dbReference type="NCBI Taxonomy" id="1923961"/>
    <lineage>
        <taxon>Bacteria</taxon>
        <taxon>Bacillati</taxon>
        <taxon>Actinomycetota</taxon>
        <taxon>Actinomycetes</taxon>
        <taxon>Kitasatosporales</taxon>
        <taxon>Streptomycetaceae</taxon>
        <taxon>Streptomyces</taxon>
    </lineage>
</organism>
<dbReference type="InterPro" id="IPR022398">
    <property type="entry name" value="Peptidase_S8_His-AS"/>
</dbReference>
<dbReference type="PROSITE" id="PS51318">
    <property type="entry name" value="TAT"/>
    <property type="match status" value="1"/>
</dbReference>
<dbReference type="PROSITE" id="PS00136">
    <property type="entry name" value="SUBTILASE_ASP"/>
    <property type="match status" value="1"/>
</dbReference>